<dbReference type="KEGG" id="sre:PTSG_07878"/>
<evidence type="ECO:0000256" key="2">
    <source>
        <dbReference type="ARBA" id="ARBA00022840"/>
    </source>
</evidence>
<dbReference type="PANTHER" id="PTHR24346:SF51">
    <property type="entry name" value="PAS DOMAIN-CONTAINING SERINE_THREONINE-PROTEIN KINASE"/>
    <property type="match status" value="1"/>
</dbReference>
<feature type="domain" description="Protein kinase" evidence="3">
    <location>
        <begin position="10"/>
        <end position="141"/>
    </location>
</feature>
<dbReference type="RefSeq" id="XP_004991682.1">
    <property type="nucleotide sequence ID" value="XM_004991625.1"/>
</dbReference>
<keyword evidence="5" id="KW-1185">Reference proteome</keyword>
<dbReference type="InParanoid" id="F2UGL1"/>
<evidence type="ECO:0000256" key="1">
    <source>
        <dbReference type="ARBA" id="ARBA00022741"/>
    </source>
</evidence>
<evidence type="ECO:0000313" key="4">
    <source>
        <dbReference type="EMBL" id="EGD75761.1"/>
    </source>
</evidence>
<dbReference type="InterPro" id="IPR011009">
    <property type="entry name" value="Kinase-like_dom_sf"/>
</dbReference>
<dbReference type="GO" id="GO:0005634">
    <property type="term" value="C:nucleus"/>
    <property type="evidence" value="ECO:0007669"/>
    <property type="project" value="TreeGrafter"/>
</dbReference>
<dbReference type="GO" id="GO:0005524">
    <property type="term" value="F:ATP binding"/>
    <property type="evidence" value="ECO:0007669"/>
    <property type="project" value="UniProtKB-KW"/>
</dbReference>
<keyword evidence="2" id="KW-0067">ATP-binding</keyword>
<protein>
    <recommendedName>
        <fullName evidence="3">Protein kinase domain-containing protein</fullName>
    </recommendedName>
</protein>
<gene>
    <name evidence="4" type="ORF">PTSG_07878</name>
</gene>
<keyword evidence="1" id="KW-0547">Nucleotide-binding</keyword>
<dbReference type="GO" id="GO:0035556">
    <property type="term" value="P:intracellular signal transduction"/>
    <property type="evidence" value="ECO:0007669"/>
    <property type="project" value="TreeGrafter"/>
</dbReference>
<dbReference type="eggNOG" id="KOG1152">
    <property type="taxonomic scope" value="Eukaryota"/>
</dbReference>
<dbReference type="PROSITE" id="PS50011">
    <property type="entry name" value="PROTEIN_KINASE_DOM"/>
    <property type="match status" value="1"/>
</dbReference>
<dbReference type="GO" id="GO:0004674">
    <property type="term" value="F:protein serine/threonine kinase activity"/>
    <property type="evidence" value="ECO:0007669"/>
    <property type="project" value="TreeGrafter"/>
</dbReference>
<sequence>MTGGPLSQSIVDKPKKPKCGFGVTYLAQDNSSDTLVSVKCIDKSRVLEDNWEPLPDSLHLERIDNDAAPAGRLPREIALLLRLDHPNIPHVIAVYHNATFFQMVVPSHEPAFDLFRFIDENPAVEEPIASHIFRQFRQLLQ</sequence>
<dbReference type="GO" id="GO:0045719">
    <property type="term" value="P:negative regulation of glycogen biosynthetic process"/>
    <property type="evidence" value="ECO:0007669"/>
    <property type="project" value="TreeGrafter"/>
</dbReference>
<reference evidence="4" key="1">
    <citation type="submission" date="2009-08" db="EMBL/GenBank/DDBJ databases">
        <title>Annotation of Salpingoeca rosetta.</title>
        <authorList>
            <consortium name="The Broad Institute Genome Sequencing Platform"/>
            <person name="Russ C."/>
            <person name="Cuomo C."/>
            <person name="Burger G."/>
            <person name="Gray M.W."/>
            <person name="Holland P.W.H."/>
            <person name="King N."/>
            <person name="Lang F.B.F."/>
            <person name="Roger A.J."/>
            <person name="Ruiz-Trillo I."/>
            <person name="Young S.K."/>
            <person name="Zeng Q."/>
            <person name="Gargeya S."/>
            <person name="Alvarado L."/>
            <person name="Berlin A."/>
            <person name="Chapman S.B."/>
            <person name="Chen Z."/>
            <person name="Freedman E."/>
            <person name="Gellesch M."/>
            <person name="Goldberg J."/>
            <person name="Griggs A."/>
            <person name="Gujja S."/>
            <person name="Heilman E."/>
            <person name="Heiman D."/>
            <person name="Howarth C."/>
            <person name="Mehta T."/>
            <person name="Neiman D."/>
            <person name="Pearson M."/>
            <person name="Roberts A."/>
            <person name="Saif S."/>
            <person name="Shea T."/>
            <person name="Shenoy N."/>
            <person name="Sisk P."/>
            <person name="Stolte C."/>
            <person name="Sykes S."/>
            <person name="White J."/>
            <person name="Yandava C."/>
            <person name="Haas B."/>
            <person name="Nusbaum C."/>
            <person name="Birren B."/>
        </authorList>
    </citation>
    <scope>NUCLEOTIDE SEQUENCE [LARGE SCALE GENOMIC DNA]</scope>
    <source>
        <strain evidence="4">ATCC 50818</strain>
    </source>
</reference>
<dbReference type="GO" id="GO:0005829">
    <property type="term" value="C:cytosol"/>
    <property type="evidence" value="ECO:0007669"/>
    <property type="project" value="TreeGrafter"/>
</dbReference>
<evidence type="ECO:0000313" key="5">
    <source>
        <dbReference type="Proteomes" id="UP000007799"/>
    </source>
</evidence>
<accession>F2UGL1</accession>
<dbReference type="GeneID" id="16072243"/>
<dbReference type="SUPFAM" id="SSF56112">
    <property type="entry name" value="Protein kinase-like (PK-like)"/>
    <property type="match status" value="1"/>
</dbReference>
<dbReference type="STRING" id="946362.F2UGL1"/>
<organism evidence="5">
    <name type="scientific">Salpingoeca rosetta (strain ATCC 50818 / BSB-021)</name>
    <dbReference type="NCBI Taxonomy" id="946362"/>
    <lineage>
        <taxon>Eukaryota</taxon>
        <taxon>Choanoflagellata</taxon>
        <taxon>Craspedida</taxon>
        <taxon>Salpingoecidae</taxon>
        <taxon>Salpingoeca</taxon>
    </lineage>
</organism>
<dbReference type="InterPro" id="IPR000719">
    <property type="entry name" value="Prot_kinase_dom"/>
</dbReference>
<dbReference type="EMBL" id="GL832973">
    <property type="protein sequence ID" value="EGD75761.1"/>
    <property type="molecule type" value="Genomic_DNA"/>
</dbReference>
<proteinExistence type="predicted"/>
<dbReference type="Gene3D" id="3.30.200.20">
    <property type="entry name" value="Phosphorylase Kinase, domain 1"/>
    <property type="match status" value="1"/>
</dbReference>
<dbReference type="Proteomes" id="UP000007799">
    <property type="component" value="Unassembled WGS sequence"/>
</dbReference>
<dbReference type="PANTHER" id="PTHR24346">
    <property type="entry name" value="MAP/MICROTUBULE AFFINITY-REGULATING KINASE"/>
    <property type="match status" value="1"/>
</dbReference>
<name>F2UGL1_SALR5</name>
<dbReference type="OrthoDB" id="10252171at2759"/>
<dbReference type="AlphaFoldDB" id="F2UGL1"/>
<evidence type="ECO:0000259" key="3">
    <source>
        <dbReference type="PROSITE" id="PS50011"/>
    </source>
</evidence>